<protein>
    <submittedName>
        <fullName evidence="3">Amidase</fullName>
    </submittedName>
</protein>
<comment type="similarity">
    <text evidence="1">Belongs to the amidase family.</text>
</comment>
<dbReference type="PANTHER" id="PTHR11895:SF7">
    <property type="entry name" value="GLUTAMYL-TRNA(GLN) AMIDOTRANSFERASE SUBUNIT A, MITOCHONDRIAL"/>
    <property type="match status" value="1"/>
</dbReference>
<dbReference type="InterPro" id="IPR023631">
    <property type="entry name" value="Amidase_dom"/>
</dbReference>
<evidence type="ECO:0000256" key="1">
    <source>
        <dbReference type="ARBA" id="ARBA00009199"/>
    </source>
</evidence>
<dbReference type="Proteomes" id="UP000000271">
    <property type="component" value="Chromosome"/>
</dbReference>
<dbReference type="GO" id="GO:0003824">
    <property type="term" value="F:catalytic activity"/>
    <property type="evidence" value="ECO:0007669"/>
    <property type="project" value="InterPro"/>
</dbReference>
<organism evidence="3 4">
    <name type="scientific">Bacillus selenitireducens (strain ATCC 700615 / DSM 15326 / MLS10)</name>
    <dbReference type="NCBI Taxonomy" id="439292"/>
    <lineage>
        <taxon>Bacteria</taxon>
        <taxon>Bacillati</taxon>
        <taxon>Bacillota</taxon>
        <taxon>Bacilli</taxon>
        <taxon>Bacillales</taxon>
        <taxon>Bacillaceae</taxon>
        <taxon>Salisediminibacterium</taxon>
    </lineage>
</organism>
<proteinExistence type="inferred from homology"/>
<dbReference type="Gene3D" id="3.90.1300.10">
    <property type="entry name" value="Amidase signature (AS) domain"/>
    <property type="match status" value="1"/>
</dbReference>
<dbReference type="InterPro" id="IPR020556">
    <property type="entry name" value="Amidase_CS"/>
</dbReference>
<evidence type="ECO:0000313" key="3">
    <source>
        <dbReference type="EMBL" id="ADH99504.1"/>
    </source>
</evidence>
<sequence length="500" mass="54911">MKSSEYAHMDAVELVTHLRENEVTVNEVVDKAYARINGLHAALNAVVSLRQPHQIREDAEQNGPFAGVPFLLKDMGQALKGERLTSGSYALRNNRSITSAEYTNRILRAGFIPMGHTNVPEFSLLAVTEPMMYGPTKNPWDLTVTPGGSSGGSAAAVASGMVPVAGANDGGGSIRIPASYCGLVGLKPTRGRTPVGPGTGRNWQGASQEGVLTKTVRDTALVLDQISGPEETQAFRAPEFNGRYHDVIRTPLKRALRIAVCTDSPIGGQVDTTIRESVWNAAKWLEKEGHHAEEVSLPVDGHAVAKSYMTMYFGETAATITKIGRERGQAVQRQEVEPVTWLLHLIGQTVTAEEFVTRLRFWDEAAIEMANFHQSYDLFMTPVTAMGPAKIGELAISKKEEKLIEWVSRLRAQKLLTRFDLIDEMIHDSLERTPFTQLANLTGQPAISLPIARSEGGLPAGIQFTAPRGREDLLLQTAAMFEQSEHWQDIYENPFMRLQV</sequence>
<dbReference type="AlphaFoldDB" id="D6XUL8"/>
<dbReference type="PROSITE" id="PS00571">
    <property type="entry name" value="AMIDASES"/>
    <property type="match status" value="1"/>
</dbReference>
<feature type="domain" description="Amidase" evidence="2">
    <location>
        <begin position="27"/>
        <end position="475"/>
    </location>
</feature>
<gene>
    <name evidence="3" type="ordered locus">Bsel_2000</name>
</gene>
<accession>D6XUL8</accession>
<dbReference type="STRING" id="439292.Bsel_2000"/>
<dbReference type="HOGENOM" id="CLU_009600_0_4_9"/>
<evidence type="ECO:0000259" key="2">
    <source>
        <dbReference type="Pfam" id="PF01425"/>
    </source>
</evidence>
<dbReference type="EMBL" id="CP001791">
    <property type="protein sequence ID" value="ADH99504.1"/>
    <property type="molecule type" value="Genomic_DNA"/>
</dbReference>
<dbReference type="RefSeq" id="WP_013172926.1">
    <property type="nucleotide sequence ID" value="NC_014219.1"/>
</dbReference>
<dbReference type="InterPro" id="IPR000120">
    <property type="entry name" value="Amidase"/>
</dbReference>
<dbReference type="SUPFAM" id="SSF75304">
    <property type="entry name" value="Amidase signature (AS) enzymes"/>
    <property type="match status" value="1"/>
</dbReference>
<dbReference type="eggNOG" id="COG0154">
    <property type="taxonomic scope" value="Bacteria"/>
</dbReference>
<dbReference type="Pfam" id="PF01425">
    <property type="entry name" value="Amidase"/>
    <property type="match status" value="1"/>
</dbReference>
<dbReference type="PANTHER" id="PTHR11895">
    <property type="entry name" value="TRANSAMIDASE"/>
    <property type="match status" value="1"/>
</dbReference>
<reference evidence="3" key="1">
    <citation type="submission" date="2009-10" db="EMBL/GenBank/DDBJ databases">
        <title>Complete sequence of Bacillus selenitireducens MLS10.</title>
        <authorList>
            <consortium name="US DOE Joint Genome Institute"/>
            <person name="Lucas S."/>
            <person name="Copeland A."/>
            <person name="Lapidus A."/>
            <person name="Glavina del Rio T."/>
            <person name="Dalin E."/>
            <person name="Tice H."/>
            <person name="Bruce D."/>
            <person name="Goodwin L."/>
            <person name="Pitluck S."/>
            <person name="Sims D."/>
            <person name="Brettin T."/>
            <person name="Detter J.C."/>
            <person name="Han C."/>
            <person name="Larimer F."/>
            <person name="Land M."/>
            <person name="Hauser L."/>
            <person name="Kyrpides N."/>
            <person name="Ovchinnikova G."/>
            <person name="Stolz J."/>
        </authorList>
    </citation>
    <scope>NUCLEOTIDE SEQUENCE [LARGE SCALE GENOMIC DNA]</scope>
    <source>
        <strain evidence="3">MLS10</strain>
    </source>
</reference>
<name>D6XUL8_BACIE</name>
<keyword evidence="4" id="KW-1185">Reference proteome</keyword>
<dbReference type="OrthoDB" id="9811471at2"/>
<dbReference type="InterPro" id="IPR036928">
    <property type="entry name" value="AS_sf"/>
</dbReference>
<dbReference type="KEGG" id="bse:Bsel_2000"/>
<evidence type="ECO:0000313" key="4">
    <source>
        <dbReference type="Proteomes" id="UP000000271"/>
    </source>
</evidence>